<evidence type="ECO:0000313" key="3">
    <source>
        <dbReference type="EMBL" id="TKC15675.1"/>
    </source>
</evidence>
<dbReference type="Gene3D" id="2.60.120.860">
    <property type="match status" value="1"/>
</dbReference>
<dbReference type="Pfam" id="PF22768">
    <property type="entry name" value="SPP1_Dit"/>
    <property type="match status" value="1"/>
</dbReference>
<dbReference type="OrthoDB" id="2079081at2"/>
<organism evidence="3 4">
    <name type="scientific">Robertmurraya kyonggiensis</name>
    <dbReference type="NCBI Taxonomy" id="1037680"/>
    <lineage>
        <taxon>Bacteria</taxon>
        <taxon>Bacillati</taxon>
        <taxon>Bacillota</taxon>
        <taxon>Bacilli</taxon>
        <taxon>Bacillales</taxon>
        <taxon>Bacillaceae</taxon>
        <taxon>Robertmurraya</taxon>
    </lineage>
</organism>
<gene>
    <name evidence="3" type="ORF">FA727_16240</name>
</gene>
<accession>A0A4U1D052</accession>
<dbReference type="InterPro" id="IPR008841">
    <property type="entry name" value="Siphovirus-type_tail_N"/>
</dbReference>
<dbReference type="AlphaFoldDB" id="A0A4U1D052"/>
<evidence type="ECO:0000259" key="1">
    <source>
        <dbReference type="Pfam" id="PF05709"/>
    </source>
</evidence>
<comment type="caution">
    <text evidence="3">The sequence shown here is derived from an EMBL/GenBank/DDBJ whole genome shotgun (WGS) entry which is preliminary data.</text>
</comment>
<dbReference type="Proteomes" id="UP000307756">
    <property type="component" value="Unassembled WGS sequence"/>
</dbReference>
<evidence type="ECO:0000259" key="2">
    <source>
        <dbReference type="Pfam" id="PF22768"/>
    </source>
</evidence>
<dbReference type="InterPro" id="IPR054738">
    <property type="entry name" value="Siphovirus-type_tail_C"/>
</dbReference>
<reference evidence="3 4" key="1">
    <citation type="journal article" date="2011" name="J. Microbiol.">
        <title>Bacillus kyonggiensis sp. nov., isolated from soil of a lettuce field.</title>
        <authorList>
            <person name="Dong K."/>
            <person name="Lee S."/>
        </authorList>
    </citation>
    <scope>NUCLEOTIDE SEQUENCE [LARGE SCALE GENOMIC DNA]</scope>
    <source>
        <strain evidence="3 4">NB22</strain>
    </source>
</reference>
<feature type="domain" description="Siphovirus-type tail component C-terminal" evidence="2">
    <location>
        <begin position="178"/>
        <end position="280"/>
    </location>
</feature>
<proteinExistence type="predicted"/>
<dbReference type="EMBL" id="SWBM01000004">
    <property type="protein sequence ID" value="TKC15675.1"/>
    <property type="molecule type" value="Genomic_DNA"/>
</dbReference>
<feature type="domain" description="Siphovirus-type tail component RIFT-related" evidence="1">
    <location>
        <begin position="15"/>
        <end position="135"/>
    </location>
</feature>
<evidence type="ECO:0000313" key="4">
    <source>
        <dbReference type="Proteomes" id="UP000307756"/>
    </source>
</evidence>
<dbReference type="Pfam" id="PF05709">
    <property type="entry name" value="Sipho_tail"/>
    <property type="match status" value="1"/>
</dbReference>
<dbReference type="Gene3D" id="2.40.30.200">
    <property type="match status" value="1"/>
</dbReference>
<protein>
    <submittedName>
        <fullName evidence="3">Phage tail family protein</fullName>
    </submittedName>
</protein>
<name>A0A4U1D052_9BACI</name>
<sequence>MSMITFLNRRNEFIEFASELPFRITKIEGLGGAEADVQTQKSPYQDGETHIDSPLKPRPISIEFAIHADNRLQLYEYRKQMTRIFNARLGEGLLTYNFGGVGKEIKAAVESGPIFPDGKGNETERYQRGLLNLICPNPYWKSPQIEEEPTFEALFEFPFEGEFEMGIQRDTRIIDNDGDSPTPIQVEFYGPAVNPIIRNLTTGEFIKVNQTLGENELMKIDTTPGIKSVYFVGADGAERNVFNWIDLDSTFFQLQIGENEIEYSADSDIQGAIVNIYYQKLYVGV</sequence>
<keyword evidence="4" id="KW-1185">Reference proteome</keyword>